<organism evidence="2 3">
    <name type="scientific">Deinococcus aetherius</name>
    <dbReference type="NCBI Taxonomy" id="200252"/>
    <lineage>
        <taxon>Bacteria</taxon>
        <taxon>Thermotogati</taxon>
        <taxon>Deinococcota</taxon>
        <taxon>Deinococci</taxon>
        <taxon>Deinococcales</taxon>
        <taxon>Deinococcaceae</taxon>
        <taxon>Deinococcus</taxon>
    </lineage>
</organism>
<dbReference type="Proteomes" id="UP001064971">
    <property type="component" value="Plasmid pDAETH-1"/>
</dbReference>
<dbReference type="InterPro" id="IPR036514">
    <property type="entry name" value="SGNH_hydro_sf"/>
</dbReference>
<dbReference type="InterPro" id="IPR051532">
    <property type="entry name" value="Ester_Hydrolysis_Enzymes"/>
</dbReference>
<dbReference type="Gene3D" id="3.40.50.1110">
    <property type="entry name" value="SGNH hydrolase"/>
    <property type="match status" value="1"/>
</dbReference>
<dbReference type="CDD" id="cd01833">
    <property type="entry name" value="XynB_like"/>
    <property type="match status" value="1"/>
</dbReference>
<reference evidence="2" key="1">
    <citation type="submission" date="2022-07" db="EMBL/GenBank/DDBJ databases">
        <title>Complete Genome Sequence of the Radioresistant Bacterium Deinococcus aetherius ST0316, Isolated from the Air Dust collected in Lower Stratosphere above Japan.</title>
        <authorList>
            <person name="Satoh K."/>
            <person name="Hagiwara K."/>
            <person name="Katsumata K."/>
            <person name="Kubo A."/>
            <person name="Yokobori S."/>
            <person name="Yamagishi A."/>
            <person name="Oono Y."/>
            <person name="Narumi I."/>
        </authorList>
    </citation>
    <scope>NUCLEOTIDE SEQUENCE</scope>
    <source>
        <strain evidence="2">ST0316</strain>
        <plasmid evidence="2">pDAETH-1</plasmid>
    </source>
</reference>
<accession>A0ABM8AHU5</accession>
<name>A0ABM8AHU5_9DEIO</name>
<keyword evidence="2" id="KW-0614">Plasmid</keyword>
<feature type="domain" description="SGNH hydrolase-type esterase" evidence="1">
    <location>
        <begin position="16"/>
        <end position="144"/>
    </location>
</feature>
<dbReference type="EMBL" id="AP026561">
    <property type="protein sequence ID" value="BDP43385.1"/>
    <property type="molecule type" value="Genomic_DNA"/>
</dbReference>
<protein>
    <recommendedName>
        <fullName evidence="1">SGNH hydrolase-type esterase domain-containing protein</fullName>
    </recommendedName>
</protein>
<proteinExistence type="predicted"/>
<geneLocation type="plasmid" evidence="2 3">
    <name>pDAETH-1</name>
</geneLocation>
<dbReference type="SUPFAM" id="SSF52266">
    <property type="entry name" value="SGNH hydrolase"/>
    <property type="match status" value="1"/>
</dbReference>
<sequence length="164" mass="17476">MGSQENGPSALLDRDHEGHSGWRIDQLAAQVDGWLDGHPPHTILLMIGTNDLIQNRDPANAPARLGALLDQMSARRPEARILVASLPPLANAAQNAWVERFNAALPGVVKTRADQGKKVAFVDVGAALTLADLADGVHPDAGGYSKLARVWYEALRRTPGTPGP</sequence>
<evidence type="ECO:0000313" key="3">
    <source>
        <dbReference type="Proteomes" id="UP001064971"/>
    </source>
</evidence>
<gene>
    <name evidence="2" type="ORF">DAETH_33540</name>
</gene>
<evidence type="ECO:0000259" key="1">
    <source>
        <dbReference type="Pfam" id="PF13472"/>
    </source>
</evidence>
<dbReference type="PANTHER" id="PTHR30383:SF5">
    <property type="entry name" value="SGNH HYDROLASE-TYPE ESTERASE DOMAIN-CONTAINING PROTEIN"/>
    <property type="match status" value="1"/>
</dbReference>
<dbReference type="Pfam" id="PF13472">
    <property type="entry name" value="Lipase_GDSL_2"/>
    <property type="match status" value="1"/>
</dbReference>
<keyword evidence="3" id="KW-1185">Reference proteome</keyword>
<dbReference type="InterPro" id="IPR013830">
    <property type="entry name" value="SGNH_hydro"/>
</dbReference>
<dbReference type="PANTHER" id="PTHR30383">
    <property type="entry name" value="THIOESTERASE 1/PROTEASE 1/LYSOPHOSPHOLIPASE L1"/>
    <property type="match status" value="1"/>
</dbReference>
<evidence type="ECO:0000313" key="2">
    <source>
        <dbReference type="EMBL" id="BDP43385.1"/>
    </source>
</evidence>